<keyword evidence="2" id="KW-0812">Transmembrane</keyword>
<dbReference type="AlphaFoldDB" id="A0A4Y3KMR9"/>
<protein>
    <recommendedName>
        <fullName evidence="5">DUF2510 domain-containing protein</fullName>
    </recommendedName>
</protein>
<feature type="transmembrane region" description="Helical" evidence="2">
    <location>
        <begin position="89"/>
        <end position="110"/>
    </location>
</feature>
<evidence type="ECO:0000256" key="2">
    <source>
        <dbReference type="SAM" id="Phobius"/>
    </source>
</evidence>
<dbReference type="Proteomes" id="UP000320461">
    <property type="component" value="Unassembled WGS sequence"/>
</dbReference>
<dbReference type="InterPro" id="IPR016410">
    <property type="entry name" value="Phage_imm"/>
</dbReference>
<gene>
    <name evidence="3" type="ORF">CGE01nite_24240</name>
</gene>
<comment type="caution">
    <text evidence="3">The sequence shown here is derived from an EMBL/GenBank/DDBJ whole genome shotgun (WGS) entry which is preliminary data.</text>
</comment>
<feature type="compositionally biased region" description="Basic and acidic residues" evidence="1">
    <location>
        <begin position="1"/>
        <end position="10"/>
    </location>
</feature>
<sequence length="182" mass="19307">MGGTESDRGPYDVPPTSPYGVPVVASGPPTPVYGTPPVSPPGTPGSAWGVHDDVAPVQPYDVTVYPPAPTGPPPPWLATRTDQVPPSSAVVVVAWVVTVFTSFYLLPWAIAATRGKAARWGIFWVNLLLGWTLVGWVATLVWACLPHGVLHPAPVAVPPGWYPLANGRYGFWDGTRWTGHVA</sequence>
<feature type="region of interest" description="Disordered" evidence="1">
    <location>
        <begin position="1"/>
        <end position="45"/>
    </location>
</feature>
<dbReference type="RefSeq" id="WP_229747321.1">
    <property type="nucleotide sequence ID" value="NZ_BJLQ01000027.1"/>
</dbReference>
<reference evidence="3 4" key="1">
    <citation type="submission" date="2019-06" db="EMBL/GenBank/DDBJ databases">
        <title>Whole genome shotgun sequence of Cellulomonas gelida NBRC 3748.</title>
        <authorList>
            <person name="Hosoyama A."/>
            <person name="Uohara A."/>
            <person name="Ohji S."/>
            <person name="Ichikawa N."/>
        </authorList>
    </citation>
    <scope>NUCLEOTIDE SEQUENCE [LARGE SCALE GENOMIC DNA]</scope>
    <source>
        <strain evidence="3 4">NBRC 3748</strain>
    </source>
</reference>
<evidence type="ECO:0000313" key="4">
    <source>
        <dbReference type="Proteomes" id="UP000320461"/>
    </source>
</evidence>
<dbReference type="EMBL" id="BJLQ01000027">
    <property type="protein sequence ID" value="GEA85173.1"/>
    <property type="molecule type" value="Genomic_DNA"/>
</dbReference>
<dbReference type="Pfam" id="PF14373">
    <property type="entry name" value="Imm_superinfect"/>
    <property type="match status" value="1"/>
</dbReference>
<keyword evidence="2" id="KW-0472">Membrane</keyword>
<evidence type="ECO:0000313" key="3">
    <source>
        <dbReference type="EMBL" id="GEA85173.1"/>
    </source>
</evidence>
<proteinExistence type="predicted"/>
<feature type="transmembrane region" description="Helical" evidence="2">
    <location>
        <begin position="122"/>
        <end position="143"/>
    </location>
</feature>
<name>A0A4Y3KMR9_9CELL</name>
<keyword evidence="2" id="KW-1133">Transmembrane helix</keyword>
<evidence type="ECO:0008006" key="5">
    <source>
        <dbReference type="Google" id="ProtNLM"/>
    </source>
</evidence>
<accession>A0A4Y3KMR9</accession>
<evidence type="ECO:0000256" key="1">
    <source>
        <dbReference type="SAM" id="MobiDB-lite"/>
    </source>
</evidence>
<organism evidence="3 4">
    <name type="scientific">Cellulomonas gelida</name>
    <dbReference type="NCBI Taxonomy" id="1712"/>
    <lineage>
        <taxon>Bacteria</taxon>
        <taxon>Bacillati</taxon>
        <taxon>Actinomycetota</taxon>
        <taxon>Actinomycetes</taxon>
        <taxon>Micrococcales</taxon>
        <taxon>Cellulomonadaceae</taxon>
        <taxon>Cellulomonas</taxon>
    </lineage>
</organism>
<keyword evidence="4" id="KW-1185">Reference proteome</keyword>